<evidence type="ECO:0000256" key="8">
    <source>
        <dbReference type="ARBA" id="ARBA00023329"/>
    </source>
</evidence>
<dbReference type="GO" id="GO:0030658">
    <property type="term" value="C:transport vesicle membrane"/>
    <property type="evidence" value="ECO:0007669"/>
    <property type="project" value="UniProtKB-SubCell"/>
</dbReference>
<evidence type="ECO:0000313" key="17">
    <source>
        <dbReference type="Ensembl" id="ENSSSCP00070023188.1"/>
    </source>
</evidence>
<feature type="domain" description="RabBD" evidence="16">
    <location>
        <begin position="41"/>
        <end position="158"/>
    </location>
</feature>
<dbReference type="GO" id="GO:0008270">
    <property type="term" value="F:zinc ion binding"/>
    <property type="evidence" value="ECO:0007669"/>
    <property type="project" value="UniProtKB-KW"/>
</dbReference>
<dbReference type="PROSITE" id="PS50178">
    <property type="entry name" value="ZF_FYVE"/>
    <property type="match status" value="1"/>
</dbReference>
<reference evidence="17 18" key="1">
    <citation type="submission" date="2017-08" db="EMBL/GenBank/DDBJ databases">
        <title>USMARCv1.0.</title>
        <authorList>
            <person name="Hannum G.I."/>
            <person name="Koren S."/>
            <person name="Schroeder S.G."/>
            <person name="Chin S.C."/>
            <person name="Nonneman D.J."/>
            <person name="Becker S.A."/>
            <person name="Rosen B.D."/>
            <person name="Bickhart D.M."/>
            <person name="Putnam N.H."/>
            <person name="Green R.E."/>
            <person name="Tuggle C.K."/>
            <person name="Liu H."/>
            <person name="Rohrer G.A."/>
            <person name="Warr A."/>
            <person name="Hall R."/>
            <person name="Kim K."/>
            <person name="Hume D.A."/>
            <person name="Talbot R."/>
            <person name="Chow W."/>
            <person name="Howe K."/>
            <person name="Schwartz A.S."/>
            <person name="Watson M."/>
            <person name="Archibald A.L."/>
            <person name="Phillippy A.M."/>
            <person name="Smith T.P.L."/>
        </authorList>
    </citation>
    <scope>NUCLEOTIDE SEQUENCE [LARGE SCALE GENOMIC DNA]</scope>
</reference>
<dbReference type="PROSITE" id="PS50916">
    <property type="entry name" value="RABBD"/>
    <property type="match status" value="1"/>
</dbReference>
<dbReference type="SUPFAM" id="SSF57903">
    <property type="entry name" value="FYVE/PHD zinc finger"/>
    <property type="match status" value="1"/>
</dbReference>
<feature type="region of interest" description="Disordered" evidence="14">
    <location>
        <begin position="323"/>
        <end position="370"/>
    </location>
</feature>
<comment type="subunit">
    <text evidence="9">Recruited to dense-core vesicles through specific interaction with RAB27A in endocrine cells. Interacts with RAB3A, RAB3B, RAB3C and RAB3D. Interacts with ZYX.</text>
</comment>
<name>A0A4X1U320_PIG</name>
<dbReference type="Proteomes" id="UP000314985">
    <property type="component" value="Chromosome 12"/>
</dbReference>
<evidence type="ECO:0000256" key="7">
    <source>
        <dbReference type="ARBA" id="ARBA00023136"/>
    </source>
</evidence>
<dbReference type="GO" id="GO:0006886">
    <property type="term" value="P:intracellular protein transport"/>
    <property type="evidence" value="ECO:0007669"/>
    <property type="project" value="InterPro"/>
</dbReference>
<accession>A0A4X1U320</accession>
<evidence type="ECO:0000256" key="5">
    <source>
        <dbReference type="ARBA" id="ARBA00022771"/>
    </source>
</evidence>
<evidence type="ECO:0000259" key="16">
    <source>
        <dbReference type="PROSITE" id="PS50916"/>
    </source>
</evidence>
<dbReference type="InterPro" id="IPR041857">
    <property type="entry name" value="Noc2_FYVE"/>
</dbReference>
<dbReference type="InterPro" id="IPR013083">
    <property type="entry name" value="Znf_RING/FYVE/PHD"/>
</dbReference>
<evidence type="ECO:0000256" key="3">
    <source>
        <dbReference type="ARBA" id="ARBA00022490"/>
    </source>
</evidence>
<evidence type="ECO:0000256" key="6">
    <source>
        <dbReference type="ARBA" id="ARBA00022833"/>
    </source>
</evidence>
<dbReference type="PANTHER" id="PTHR45729">
    <property type="entry name" value="RABPHILIN, ISOFORM A"/>
    <property type="match status" value="1"/>
</dbReference>
<dbReference type="FunFam" id="3.30.40.10:FF:000347">
    <property type="entry name" value="rab effector Noc2 isoform X1"/>
    <property type="match status" value="1"/>
</dbReference>
<dbReference type="Ensembl" id="ENSSSCT00070027856.1">
    <property type="protein sequence ID" value="ENSSSCP00070023188.1"/>
    <property type="gene ID" value="ENSSSCG00070014201.1"/>
</dbReference>
<proteinExistence type="predicted"/>
<keyword evidence="4" id="KW-0479">Metal-binding</keyword>
<protein>
    <recommendedName>
        <fullName evidence="10">Rab effector Noc2</fullName>
    </recommendedName>
    <alternativeName>
        <fullName evidence="12">No C2 domains protein</fullName>
    </alternativeName>
    <alternativeName>
        <fullName evidence="11">Rabphilin-3A-like protein</fullName>
    </alternativeName>
</protein>
<feature type="domain" description="FYVE-type" evidence="15">
    <location>
        <begin position="89"/>
        <end position="146"/>
    </location>
</feature>
<keyword evidence="3" id="KW-0963">Cytoplasm</keyword>
<dbReference type="Gene3D" id="3.30.40.10">
    <property type="entry name" value="Zinc/RING finger domain, C3HC4 (zinc finger)"/>
    <property type="match status" value="1"/>
</dbReference>
<dbReference type="InterPro" id="IPR017455">
    <property type="entry name" value="Znf_FYVE-rel"/>
</dbReference>
<dbReference type="AlphaFoldDB" id="A0A4X1U320"/>
<evidence type="ECO:0000259" key="15">
    <source>
        <dbReference type="PROSITE" id="PS50178"/>
    </source>
</evidence>
<dbReference type="GO" id="GO:0006887">
    <property type="term" value="P:exocytosis"/>
    <property type="evidence" value="ECO:0007669"/>
    <property type="project" value="UniProtKB-KW"/>
</dbReference>
<keyword evidence="8" id="KW-0968">Cytoplasmic vesicle</keyword>
<evidence type="ECO:0000256" key="12">
    <source>
        <dbReference type="ARBA" id="ARBA00083393"/>
    </source>
</evidence>
<dbReference type="InterPro" id="IPR043566">
    <property type="entry name" value="Rabphilin/DOC2/Noc2"/>
</dbReference>
<dbReference type="InterPro" id="IPR011011">
    <property type="entry name" value="Znf_FYVE_PHD"/>
</dbReference>
<evidence type="ECO:0000256" key="10">
    <source>
        <dbReference type="ARBA" id="ARBA00074108"/>
    </source>
</evidence>
<dbReference type="InterPro" id="IPR010911">
    <property type="entry name" value="Rab_BD"/>
</dbReference>
<feature type="region of interest" description="Disordered" evidence="14">
    <location>
        <begin position="173"/>
        <end position="295"/>
    </location>
</feature>
<evidence type="ECO:0000256" key="14">
    <source>
        <dbReference type="SAM" id="MobiDB-lite"/>
    </source>
</evidence>
<dbReference type="Pfam" id="PF02318">
    <property type="entry name" value="FYVE_2"/>
    <property type="match status" value="1"/>
</dbReference>
<comment type="subcellular location">
    <subcellularLocation>
        <location evidence="1">Cytoplasmic vesicle</location>
        <location evidence="1">Secretory vesicle membrane</location>
    </subcellularLocation>
</comment>
<feature type="compositionally biased region" description="Low complexity" evidence="14">
    <location>
        <begin position="257"/>
        <end position="272"/>
    </location>
</feature>
<keyword evidence="6" id="KW-0862">Zinc</keyword>
<evidence type="ECO:0000256" key="1">
    <source>
        <dbReference type="ARBA" id="ARBA00004250"/>
    </source>
</evidence>
<keyword evidence="5 13" id="KW-0863">Zinc-finger</keyword>
<dbReference type="InterPro" id="IPR041282">
    <property type="entry name" value="FYVE_2"/>
</dbReference>
<evidence type="ECO:0000256" key="13">
    <source>
        <dbReference type="PROSITE-ProRule" id="PRU00091"/>
    </source>
</evidence>
<evidence type="ECO:0000256" key="4">
    <source>
        <dbReference type="ARBA" id="ARBA00022723"/>
    </source>
</evidence>
<evidence type="ECO:0000313" key="18">
    <source>
        <dbReference type="Proteomes" id="UP000314985"/>
    </source>
</evidence>
<sequence length="370" mass="40445">MADTIFGSGSDQWVCPNDRQLALRAKLQTGWSVHTYQTEKQRKSQCLSPAEVEAILQVIQRAERLDVLEQQRIGRLVERLETMRHGVMGNGLSQCLLCGEVLGFLGSSSVFCKDCRKKVCTKCGIEASPGQKRPLWLCKICSEQREVWKRSGAWFYKGIPKYILPLKTPGQASHPHFQPLPVEPTEPESRSTETSRVYTWARGRVVSSDSDSDSDLSSSSLENRLPAPGTRDPKGDKPWGESGGSMESPKMGPSRPPSHLSGSQSSLASEAGTGAADPQVGTPPGQTQRALVSTKPLLPPTPCLLPSLISAPGLGARWHFQPYARGWGNRGEPDPSPALSGQREEPRRRTVTVPLRPPKLPQWLSPSSAL</sequence>
<evidence type="ECO:0000256" key="2">
    <source>
        <dbReference type="ARBA" id="ARBA00022483"/>
    </source>
</evidence>
<dbReference type="CDD" id="cd15763">
    <property type="entry name" value="FYVE_RPH3L"/>
    <property type="match status" value="1"/>
</dbReference>
<organism evidence="17 18">
    <name type="scientific">Sus scrofa</name>
    <name type="common">Pig</name>
    <dbReference type="NCBI Taxonomy" id="9823"/>
    <lineage>
        <taxon>Eukaryota</taxon>
        <taxon>Metazoa</taxon>
        <taxon>Chordata</taxon>
        <taxon>Craniata</taxon>
        <taxon>Vertebrata</taxon>
        <taxon>Euteleostomi</taxon>
        <taxon>Mammalia</taxon>
        <taxon>Eutheria</taxon>
        <taxon>Laurasiatheria</taxon>
        <taxon>Artiodactyla</taxon>
        <taxon>Suina</taxon>
        <taxon>Suidae</taxon>
        <taxon>Sus</taxon>
    </lineage>
</organism>
<reference evidence="17" key="2">
    <citation type="submission" date="2025-08" db="UniProtKB">
        <authorList>
            <consortium name="Ensembl"/>
        </authorList>
    </citation>
    <scope>IDENTIFICATION</scope>
</reference>
<keyword evidence="2" id="KW-0268">Exocytosis</keyword>
<keyword evidence="7" id="KW-0472">Membrane</keyword>
<evidence type="ECO:0000256" key="9">
    <source>
        <dbReference type="ARBA" id="ARBA00066230"/>
    </source>
</evidence>
<evidence type="ECO:0000256" key="11">
    <source>
        <dbReference type="ARBA" id="ARBA00075319"/>
    </source>
</evidence>
<dbReference type="PANTHER" id="PTHR45729:SF4">
    <property type="entry name" value="RAB EFFECTOR NOC2"/>
    <property type="match status" value="1"/>
</dbReference>
<dbReference type="GO" id="GO:0031267">
    <property type="term" value="F:small GTPase binding"/>
    <property type="evidence" value="ECO:0007669"/>
    <property type="project" value="InterPro"/>
</dbReference>